<dbReference type="Pfam" id="PF08958">
    <property type="entry name" value="DUF1871"/>
    <property type="match status" value="1"/>
</dbReference>
<dbReference type="SUPFAM" id="SSF116922">
    <property type="entry name" value="YugE-like"/>
    <property type="match status" value="1"/>
</dbReference>
<comment type="caution">
    <text evidence="2">The sequence shown here is derived from an EMBL/GenBank/DDBJ whole genome shotgun (WGS) entry which is preliminary data.</text>
</comment>
<sequence>MDNSEVNIRLYQLLADWNPMHLPEQSMGDAEVYDMMDIVHQYEDPQFIAHRFQDIYRFTFEEEVPFDACYDKAVEATQLQTHCSL</sequence>
<proteinExistence type="predicted"/>
<dbReference type="EMBL" id="PPQW01000008">
    <property type="protein sequence ID" value="PNZ68887.1"/>
    <property type="molecule type" value="Genomic_DNA"/>
</dbReference>
<dbReference type="InterPro" id="IPR023162">
    <property type="entry name" value="Apc36109-like_dom_sf"/>
</dbReference>
<reference evidence="1" key="2">
    <citation type="submission" date="2023-07" db="EMBL/GenBank/DDBJ databases">
        <title>Evaluation of the beneficial properties of pineapple isolates.</title>
        <authorList>
            <person name="Adefiranye O."/>
        </authorList>
    </citation>
    <scope>NUCLEOTIDE SEQUENCE</scope>
    <source>
        <strain evidence="1">PAPLE_T1</strain>
    </source>
</reference>
<evidence type="ECO:0000313" key="2">
    <source>
        <dbReference type="EMBL" id="PNZ68887.1"/>
    </source>
</evidence>
<dbReference type="Gene3D" id="1.10.340.20">
    <property type="entry name" value="Apc36109-like domain"/>
    <property type="match status" value="1"/>
</dbReference>
<protein>
    <submittedName>
        <fullName evidence="2">DUF1871 domain-containing protein</fullName>
    </submittedName>
    <submittedName>
        <fullName evidence="1">DUF1871 family protein</fullName>
    </submittedName>
</protein>
<dbReference type="InterPro" id="IPR015053">
    <property type="entry name" value="DUF1871"/>
</dbReference>
<dbReference type="EMBL" id="JAUHQC010000012">
    <property type="protein sequence ID" value="MDN4533841.1"/>
    <property type="molecule type" value="Genomic_DNA"/>
</dbReference>
<organism evidence="2 3">
    <name type="scientific">Staphylococcus auricularis</name>
    <dbReference type="NCBI Taxonomy" id="29379"/>
    <lineage>
        <taxon>Bacteria</taxon>
        <taxon>Bacillati</taxon>
        <taxon>Bacillota</taxon>
        <taxon>Bacilli</taxon>
        <taxon>Bacillales</taxon>
        <taxon>Staphylococcaceae</taxon>
        <taxon>Staphylococcus</taxon>
    </lineage>
</organism>
<dbReference type="RefSeq" id="WP_059106436.1">
    <property type="nucleotide sequence ID" value="NZ_AP024589.1"/>
</dbReference>
<gene>
    <name evidence="2" type="ORF">CD158_02240</name>
    <name evidence="1" type="ORF">QYH67_09760</name>
</gene>
<accession>A0AAP8PQ85</accession>
<dbReference type="Proteomes" id="UP000242470">
    <property type="component" value="Unassembled WGS sequence"/>
</dbReference>
<evidence type="ECO:0000313" key="1">
    <source>
        <dbReference type="EMBL" id="MDN4533841.1"/>
    </source>
</evidence>
<evidence type="ECO:0000313" key="3">
    <source>
        <dbReference type="Proteomes" id="UP000242470"/>
    </source>
</evidence>
<dbReference type="AlphaFoldDB" id="A0AAP8PQ85"/>
<name>A0AAP8PQ85_9STAP</name>
<reference evidence="2 3" key="1">
    <citation type="submission" date="2017-08" db="EMBL/GenBank/DDBJ databases">
        <title>Draft genome sequences of 64 type strains of genus Staph aureus.</title>
        <authorList>
            <person name="Cole K."/>
            <person name="Golubchik T."/>
            <person name="Russell J."/>
            <person name="Foster D."/>
            <person name="Llewelyn M."/>
            <person name="Wilson D."/>
            <person name="Crook D."/>
            <person name="Paul J."/>
        </authorList>
    </citation>
    <scope>NUCLEOTIDE SEQUENCE [LARGE SCALE GENOMIC DNA]</scope>
    <source>
        <strain evidence="2 3">NCTC 12101</strain>
    </source>
</reference>
<dbReference type="Proteomes" id="UP001171687">
    <property type="component" value="Unassembled WGS sequence"/>
</dbReference>
<dbReference type="GeneID" id="64982682"/>